<organism evidence="1 2">
    <name type="scientific">Echria macrotheca</name>
    <dbReference type="NCBI Taxonomy" id="438768"/>
    <lineage>
        <taxon>Eukaryota</taxon>
        <taxon>Fungi</taxon>
        <taxon>Dikarya</taxon>
        <taxon>Ascomycota</taxon>
        <taxon>Pezizomycotina</taxon>
        <taxon>Sordariomycetes</taxon>
        <taxon>Sordariomycetidae</taxon>
        <taxon>Sordariales</taxon>
        <taxon>Schizotheciaceae</taxon>
        <taxon>Echria</taxon>
    </lineage>
</organism>
<reference evidence="1" key="1">
    <citation type="submission" date="2023-06" db="EMBL/GenBank/DDBJ databases">
        <title>Genome-scale phylogeny and comparative genomics of the fungal order Sordariales.</title>
        <authorList>
            <consortium name="Lawrence Berkeley National Laboratory"/>
            <person name="Hensen N."/>
            <person name="Bonometti L."/>
            <person name="Westerberg I."/>
            <person name="Brannstrom I.O."/>
            <person name="Guillou S."/>
            <person name="Cros-Aarteil S."/>
            <person name="Calhoun S."/>
            <person name="Haridas S."/>
            <person name="Kuo A."/>
            <person name="Mondo S."/>
            <person name="Pangilinan J."/>
            <person name="Riley R."/>
            <person name="Labutti K."/>
            <person name="Andreopoulos B."/>
            <person name="Lipzen A."/>
            <person name="Chen C."/>
            <person name="Yanf M."/>
            <person name="Daum C."/>
            <person name="Ng V."/>
            <person name="Clum A."/>
            <person name="Steindorff A."/>
            <person name="Ohm R."/>
            <person name="Martin F."/>
            <person name="Silar P."/>
            <person name="Natvig D."/>
            <person name="Lalanne C."/>
            <person name="Gautier V."/>
            <person name="Ament-Velasquez S.L."/>
            <person name="Kruys A."/>
            <person name="Hutchinson M.I."/>
            <person name="Powell A.J."/>
            <person name="Barry K."/>
            <person name="Miller A.N."/>
            <person name="Grigoriev I.V."/>
            <person name="Debuchy R."/>
            <person name="Gladieux P."/>
            <person name="Thoren M.H."/>
            <person name="Johannesson H."/>
        </authorList>
    </citation>
    <scope>NUCLEOTIDE SEQUENCE</scope>
    <source>
        <strain evidence="1">PSN4</strain>
    </source>
</reference>
<gene>
    <name evidence="1" type="ORF">QBC47DRAFT_401419</name>
</gene>
<evidence type="ECO:0000313" key="1">
    <source>
        <dbReference type="EMBL" id="KAK1756517.1"/>
    </source>
</evidence>
<name>A0AAJ0BGQ6_9PEZI</name>
<comment type="caution">
    <text evidence="1">The sequence shown here is derived from an EMBL/GenBank/DDBJ whole genome shotgun (WGS) entry which is preliminary data.</text>
</comment>
<proteinExistence type="predicted"/>
<protein>
    <submittedName>
        <fullName evidence="1">Uncharacterized protein</fullName>
    </submittedName>
</protein>
<dbReference type="Proteomes" id="UP001239445">
    <property type="component" value="Unassembled WGS sequence"/>
</dbReference>
<keyword evidence="2" id="KW-1185">Reference proteome</keyword>
<evidence type="ECO:0000313" key="2">
    <source>
        <dbReference type="Proteomes" id="UP001239445"/>
    </source>
</evidence>
<dbReference type="EMBL" id="MU839832">
    <property type="protein sequence ID" value="KAK1756517.1"/>
    <property type="molecule type" value="Genomic_DNA"/>
</dbReference>
<dbReference type="AlphaFoldDB" id="A0AAJ0BGQ6"/>
<accession>A0AAJ0BGQ6</accession>
<sequence length="221" mass="25072">MQLTVLADNAGAERFHPSPVTAQFNQLDIDTLPRTLGEQVTRSQGLMVIILVNYQSWAYDAVKSAIPRLPPSLLTGAGDMNRAILPSFDDSDQECCYMIDHVDIYEGSEIGYSPGRIRLGQWAARRNSVVTWIRENGALVHAPERPVLTIFCDEASASKICLHYAANDHRWQRLEQCIYWTYLDCLYVMTSWHSTLEIARFNLETKEQALFNRKAAGSIIY</sequence>